<dbReference type="Proteomes" id="UP001283361">
    <property type="component" value="Unassembled WGS sequence"/>
</dbReference>
<accession>A0AAE1AEH3</accession>
<comment type="caution">
    <text evidence="1">The sequence shown here is derived from an EMBL/GenBank/DDBJ whole genome shotgun (WGS) entry which is preliminary data.</text>
</comment>
<proteinExistence type="predicted"/>
<dbReference type="PANTHER" id="PTHR34415">
    <property type="entry name" value="INTEGRASE CATALYTIC DOMAIN-CONTAINING PROTEIN"/>
    <property type="match status" value="1"/>
</dbReference>
<dbReference type="AlphaFoldDB" id="A0AAE1AEH3"/>
<reference evidence="1" key="1">
    <citation type="journal article" date="2023" name="G3 (Bethesda)">
        <title>A reference genome for the long-term kleptoplast-retaining sea slug Elysia crispata morphotype clarki.</title>
        <authorList>
            <person name="Eastman K.E."/>
            <person name="Pendleton A.L."/>
            <person name="Shaikh M.A."/>
            <person name="Suttiyut T."/>
            <person name="Ogas R."/>
            <person name="Tomko P."/>
            <person name="Gavelis G."/>
            <person name="Widhalm J.R."/>
            <person name="Wisecaver J.H."/>
        </authorList>
    </citation>
    <scope>NUCLEOTIDE SEQUENCE</scope>
    <source>
        <strain evidence="1">ECLA1</strain>
    </source>
</reference>
<dbReference type="PANTHER" id="PTHR34415:SF1">
    <property type="entry name" value="INTEGRASE CATALYTIC DOMAIN-CONTAINING PROTEIN"/>
    <property type="match status" value="1"/>
</dbReference>
<organism evidence="1 2">
    <name type="scientific">Elysia crispata</name>
    <name type="common">lettuce slug</name>
    <dbReference type="NCBI Taxonomy" id="231223"/>
    <lineage>
        <taxon>Eukaryota</taxon>
        <taxon>Metazoa</taxon>
        <taxon>Spiralia</taxon>
        <taxon>Lophotrochozoa</taxon>
        <taxon>Mollusca</taxon>
        <taxon>Gastropoda</taxon>
        <taxon>Heterobranchia</taxon>
        <taxon>Euthyneura</taxon>
        <taxon>Panpulmonata</taxon>
        <taxon>Sacoglossa</taxon>
        <taxon>Placobranchoidea</taxon>
        <taxon>Plakobranchidae</taxon>
        <taxon>Elysia</taxon>
    </lineage>
</organism>
<keyword evidence="2" id="KW-1185">Reference proteome</keyword>
<dbReference type="EMBL" id="JAWDGP010001976">
    <property type="protein sequence ID" value="KAK3786324.1"/>
    <property type="molecule type" value="Genomic_DNA"/>
</dbReference>
<gene>
    <name evidence="1" type="ORF">RRG08_056921</name>
</gene>
<protein>
    <submittedName>
        <fullName evidence="1">Uncharacterized protein</fullName>
    </submittedName>
</protein>
<name>A0AAE1AEH3_9GAST</name>
<evidence type="ECO:0000313" key="2">
    <source>
        <dbReference type="Proteomes" id="UP001283361"/>
    </source>
</evidence>
<evidence type="ECO:0000313" key="1">
    <source>
        <dbReference type="EMBL" id="KAK3786324.1"/>
    </source>
</evidence>
<sequence>MLAGRHPGHLSSSNIKLLATNVSKSKVYNEYCSVAEESGIRIAVLNALDHLEKAGQERRYYQQACANSKASLPVGASNGQAGRGSCSFQGTMHYSFDFAQRLIYPSNPLQPGPIFFKTPRKCGLLSVACEAIPCQVNFLLEECVATGKGANCVVSLLHYFLRILVLKKSICTCMLIIVVANTKIPAWSST</sequence>